<dbReference type="EMBL" id="FR904318">
    <property type="protein sequence ID" value="CDQ59178.1"/>
    <property type="molecule type" value="Genomic_DNA"/>
</dbReference>
<feature type="compositionally biased region" description="Polar residues" evidence="1">
    <location>
        <begin position="36"/>
        <end position="63"/>
    </location>
</feature>
<dbReference type="AlphaFoldDB" id="A0A060VW30"/>
<evidence type="ECO:0000313" key="2">
    <source>
        <dbReference type="EMBL" id="CDQ59178.1"/>
    </source>
</evidence>
<sequence length="173" mass="19301">MHQYPMGPQLQNHLDSCTDSMHSFDMDYRDHRGSSPVESSRFGSSGNLSQTSSQISETGQESAPGSGLEESLHSYHSTGFHPSINVQQPTNGHIPSNVLGKKLGRPCLDVGKSLNGSLKKLDHSVEKRSNKHLQRIHWLKAINKVRDQLQEGQDDEPNSRQAWIKPGYMMTPK</sequence>
<feature type="region of interest" description="Disordered" evidence="1">
    <location>
        <begin position="149"/>
        <end position="173"/>
    </location>
</feature>
<proteinExistence type="predicted"/>
<dbReference type="PaxDb" id="8022-A0A060VW30"/>
<dbReference type="STRING" id="8022.A0A060VW30"/>
<organism evidence="2 3">
    <name type="scientific">Oncorhynchus mykiss</name>
    <name type="common">Rainbow trout</name>
    <name type="synonym">Salmo gairdneri</name>
    <dbReference type="NCBI Taxonomy" id="8022"/>
    <lineage>
        <taxon>Eukaryota</taxon>
        <taxon>Metazoa</taxon>
        <taxon>Chordata</taxon>
        <taxon>Craniata</taxon>
        <taxon>Vertebrata</taxon>
        <taxon>Euteleostomi</taxon>
        <taxon>Actinopterygii</taxon>
        <taxon>Neopterygii</taxon>
        <taxon>Teleostei</taxon>
        <taxon>Protacanthopterygii</taxon>
        <taxon>Salmoniformes</taxon>
        <taxon>Salmonidae</taxon>
        <taxon>Salmoninae</taxon>
        <taxon>Oncorhynchus</taxon>
    </lineage>
</organism>
<protein>
    <submittedName>
        <fullName evidence="2">Uncharacterized protein</fullName>
    </submittedName>
</protein>
<gene>
    <name evidence="2" type="ORF">GSONMT00079357001</name>
</gene>
<feature type="region of interest" description="Disordered" evidence="1">
    <location>
        <begin position="25"/>
        <end position="98"/>
    </location>
</feature>
<reference evidence="2" key="2">
    <citation type="submission" date="2014-03" db="EMBL/GenBank/DDBJ databases">
        <authorList>
            <person name="Genoscope - CEA"/>
        </authorList>
    </citation>
    <scope>NUCLEOTIDE SEQUENCE</scope>
</reference>
<evidence type="ECO:0000313" key="3">
    <source>
        <dbReference type="Proteomes" id="UP000193380"/>
    </source>
</evidence>
<reference evidence="2" key="1">
    <citation type="journal article" date="2014" name="Nat. Commun.">
        <title>The rainbow trout genome provides novel insights into evolution after whole-genome duplication in vertebrates.</title>
        <authorList>
            <person name="Berthelot C."/>
            <person name="Brunet F."/>
            <person name="Chalopin D."/>
            <person name="Juanchich A."/>
            <person name="Bernard M."/>
            <person name="Noel B."/>
            <person name="Bento P."/>
            <person name="Da Silva C."/>
            <person name="Labadie K."/>
            <person name="Alberti A."/>
            <person name="Aury J.M."/>
            <person name="Louis A."/>
            <person name="Dehais P."/>
            <person name="Bardou P."/>
            <person name="Montfort J."/>
            <person name="Klopp C."/>
            <person name="Cabau C."/>
            <person name="Gaspin C."/>
            <person name="Thorgaard G.H."/>
            <person name="Boussaha M."/>
            <person name="Quillet E."/>
            <person name="Guyomard R."/>
            <person name="Galiana D."/>
            <person name="Bobe J."/>
            <person name="Volff J.N."/>
            <person name="Genet C."/>
            <person name="Wincker P."/>
            <person name="Jaillon O."/>
            <person name="Roest Crollius H."/>
            <person name="Guiguen Y."/>
        </authorList>
    </citation>
    <scope>NUCLEOTIDE SEQUENCE [LARGE SCALE GENOMIC DNA]</scope>
</reference>
<accession>A0A060VW30</accession>
<feature type="compositionally biased region" description="Polar residues" evidence="1">
    <location>
        <begin position="84"/>
        <end position="94"/>
    </location>
</feature>
<dbReference type="Proteomes" id="UP000193380">
    <property type="component" value="Unassembled WGS sequence"/>
</dbReference>
<name>A0A060VW30_ONCMY</name>
<evidence type="ECO:0000256" key="1">
    <source>
        <dbReference type="SAM" id="MobiDB-lite"/>
    </source>
</evidence>